<feature type="transmembrane region" description="Helical" evidence="1">
    <location>
        <begin position="12"/>
        <end position="30"/>
    </location>
</feature>
<proteinExistence type="predicted"/>
<comment type="caution">
    <text evidence="2">The sequence shown here is derived from an EMBL/GenBank/DDBJ whole genome shotgun (WGS) entry which is preliminary data.</text>
</comment>
<organism evidence="2 3">
    <name type="scientific">Candidatus Roizmanbacteria bacterium CG22_combo_CG10-13_8_21_14_all_38_20</name>
    <dbReference type="NCBI Taxonomy" id="1974862"/>
    <lineage>
        <taxon>Bacteria</taxon>
        <taxon>Candidatus Roizmaniibacteriota</taxon>
    </lineage>
</organism>
<name>A0A2H0BVI4_9BACT</name>
<keyword evidence="1" id="KW-0812">Transmembrane</keyword>
<keyword evidence="1" id="KW-0472">Membrane</keyword>
<evidence type="ECO:0000313" key="2">
    <source>
        <dbReference type="EMBL" id="PIP61641.1"/>
    </source>
</evidence>
<feature type="transmembrane region" description="Helical" evidence="1">
    <location>
        <begin position="42"/>
        <end position="62"/>
    </location>
</feature>
<evidence type="ECO:0000256" key="1">
    <source>
        <dbReference type="SAM" id="Phobius"/>
    </source>
</evidence>
<accession>A0A2H0BVI4</accession>
<evidence type="ECO:0000313" key="3">
    <source>
        <dbReference type="Proteomes" id="UP000231246"/>
    </source>
</evidence>
<gene>
    <name evidence="2" type="ORF">COW99_03300</name>
</gene>
<dbReference type="EMBL" id="PCTA01000022">
    <property type="protein sequence ID" value="PIP61641.1"/>
    <property type="molecule type" value="Genomic_DNA"/>
</dbReference>
<sequence length="296" mass="34285">MNADILIFSKNIPTNLVIYVAFGLASYLTYELTRDKIPNKWKYFILSKSFVILIITLVTGFVVSDNNLKQGLFTFSSVYLGFWLSEQVKAQEERRKLKFFLGMIWQELRYNRVQLETLIENYEFYMDDIKNIEIMYLKYSSTHSYTGFLKFTVYDSFVSSSVITNLKKDDVFNDLATAYTNMKFLRSASGIVLSDFEMKLRIHQYAMSINGKDESATQIMDDLGKKIKNNSGKELAISYRSVCKAIKSTDAYLNSMMVKSDEETKSDADLTPDDKKFIRNILKPSPKKLPKNLFKD</sequence>
<dbReference type="Proteomes" id="UP000231246">
    <property type="component" value="Unassembled WGS sequence"/>
</dbReference>
<reference evidence="2 3" key="1">
    <citation type="submission" date="2017-09" db="EMBL/GenBank/DDBJ databases">
        <title>Depth-based differentiation of microbial function through sediment-hosted aquifers and enrichment of novel symbionts in the deep terrestrial subsurface.</title>
        <authorList>
            <person name="Probst A.J."/>
            <person name="Ladd B."/>
            <person name="Jarett J.K."/>
            <person name="Geller-Mcgrath D.E."/>
            <person name="Sieber C.M."/>
            <person name="Emerson J.B."/>
            <person name="Anantharaman K."/>
            <person name="Thomas B.C."/>
            <person name="Malmstrom R."/>
            <person name="Stieglmeier M."/>
            <person name="Klingl A."/>
            <person name="Woyke T."/>
            <person name="Ryan C.M."/>
            <person name="Banfield J.F."/>
        </authorList>
    </citation>
    <scope>NUCLEOTIDE SEQUENCE [LARGE SCALE GENOMIC DNA]</scope>
    <source>
        <strain evidence="2">CG22_combo_CG10-13_8_21_14_all_38_20</strain>
    </source>
</reference>
<protein>
    <submittedName>
        <fullName evidence="2">Uncharacterized protein</fullName>
    </submittedName>
</protein>
<keyword evidence="1" id="KW-1133">Transmembrane helix</keyword>
<dbReference type="AlphaFoldDB" id="A0A2H0BVI4"/>